<feature type="non-terminal residue" evidence="1">
    <location>
        <position position="127"/>
    </location>
</feature>
<dbReference type="Proteomes" id="UP000789920">
    <property type="component" value="Unassembled WGS sequence"/>
</dbReference>
<comment type="caution">
    <text evidence="1">The sequence shown here is derived from an EMBL/GenBank/DDBJ whole genome shotgun (WGS) entry which is preliminary data.</text>
</comment>
<evidence type="ECO:0000313" key="2">
    <source>
        <dbReference type="Proteomes" id="UP000789920"/>
    </source>
</evidence>
<reference evidence="1" key="1">
    <citation type="submission" date="2021-06" db="EMBL/GenBank/DDBJ databases">
        <authorList>
            <person name="Kallberg Y."/>
            <person name="Tangrot J."/>
            <person name="Rosling A."/>
        </authorList>
    </citation>
    <scope>NUCLEOTIDE SEQUENCE</scope>
    <source>
        <strain evidence="1">MA461A</strain>
    </source>
</reference>
<accession>A0ACA9T0G8</accession>
<gene>
    <name evidence="1" type="ORF">RPERSI_LOCUS36387</name>
</gene>
<feature type="non-terminal residue" evidence="1">
    <location>
        <position position="1"/>
    </location>
</feature>
<dbReference type="EMBL" id="CAJVQC010174019">
    <property type="protein sequence ID" value="CAG8851064.1"/>
    <property type="molecule type" value="Genomic_DNA"/>
</dbReference>
<sequence>NEEEVMKAALELKELDMDSNKLVIIFIVVPSNEGNGLARKLIRKFGRITSAIYTPITLKKLINQIIHLEKNIATDETNTNLQTNENNDTGILKRVAGYELYKIGNANQGIYEGVIERDFEGKCILCV</sequence>
<name>A0ACA9T0G8_9GLOM</name>
<protein>
    <submittedName>
        <fullName evidence="1">10352_t:CDS:1</fullName>
    </submittedName>
</protein>
<keyword evidence="2" id="KW-1185">Reference proteome</keyword>
<organism evidence="1 2">
    <name type="scientific">Racocetra persica</name>
    <dbReference type="NCBI Taxonomy" id="160502"/>
    <lineage>
        <taxon>Eukaryota</taxon>
        <taxon>Fungi</taxon>
        <taxon>Fungi incertae sedis</taxon>
        <taxon>Mucoromycota</taxon>
        <taxon>Glomeromycotina</taxon>
        <taxon>Glomeromycetes</taxon>
        <taxon>Diversisporales</taxon>
        <taxon>Gigasporaceae</taxon>
        <taxon>Racocetra</taxon>
    </lineage>
</organism>
<proteinExistence type="predicted"/>
<evidence type="ECO:0000313" key="1">
    <source>
        <dbReference type="EMBL" id="CAG8851064.1"/>
    </source>
</evidence>